<comment type="caution">
    <text evidence="1">The sequence shown here is derived from an EMBL/GenBank/DDBJ whole genome shotgun (WGS) entry which is preliminary data.</text>
</comment>
<evidence type="ECO:0000313" key="2">
    <source>
        <dbReference type="Proteomes" id="UP001151760"/>
    </source>
</evidence>
<accession>A0ABQ5B1B8</accession>
<sequence length="219" mass="24445">MVEFADNFINDVLDKAIRSCDPVNRPVETVSILGTDERAAIKSFTNENEQLLRALHFAKFLYIDIANKVMQADQDIIWLQCDFGLTVLKLERNSLECLLQYYCEVAANKEYISKRGLATSIVNRPGLIVTKSISNSNIQALNLLIKGTSCSYLKRLDNDTFKPVARFTCTSTGGRNVLEKECQKAKILHTGLLDKGMLEDGATDVDRVLGVIYGDIAFV</sequence>
<dbReference type="EMBL" id="BQNB010012777">
    <property type="protein sequence ID" value="GJT07747.1"/>
    <property type="molecule type" value="Genomic_DNA"/>
</dbReference>
<dbReference type="Proteomes" id="UP001151760">
    <property type="component" value="Unassembled WGS sequence"/>
</dbReference>
<reference evidence="1" key="2">
    <citation type="submission" date="2022-01" db="EMBL/GenBank/DDBJ databases">
        <authorList>
            <person name="Yamashiro T."/>
            <person name="Shiraishi A."/>
            <person name="Satake H."/>
            <person name="Nakayama K."/>
        </authorList>
    </citation>
    <scope>NUCLEOTIDE SEQUENCE</scope>
</reference>
<evidence type="ECO:0000313" key="1">
    <source>
        <dbReference type="EMBL" id="GJT07747.1"/>
    </source>
</evidence>
<gene>
    <name evidence="1" type="ORF">Tco_0842209</name>
</gene>
<reference evidence="1" key="1">
    <citation type="journal article" date="2022" name="Int. J. Mol. Sci.">
        <title>Draft Genome of Tanacetum Coccineum: Genomic Comparison of Closely Related Tanacetum-Family Plants.</title>
        <authorList>
            <person name="Yamashiro T."/>
            <person name="Shiraishi A."/>
            <person name="Nakayama K."/>
            <person name="Satake H."/>
        </authorList>
    </citation>
    <scope>NUCLEOTIDE SEQUENCE</scope>
</reference>
<name>A0ABQ5B1B8_9ASTR</name>
<keyword evidence="2" id="KW-1185">Reference proteome</keyword>
<protein>
    <submittedName>
        <fullName evidence="1">Uncharacterized protein</fullName>
    </submittedName>
</protein>
<organism evidence="1 2">
    <name type="scientific">Tanacetum coccineum</name>
    <dbReference type="NCBI Taxonomy" id="301880"/>
    <lineage>
        <taxon>Eukaryota</taxon>
        <taxon>Viridiplantae</taxon>
        <taxon>Streptophyta</taxon>
        <taxon>Embryophyta</taxon>
        <taxon>Tracheophyta</taxon>
        <taxon>Spermatophyta</taxon>
        <taxon>Magnoliopsida</taxon>
        <taxon>eudicotyledons</taxon>
        <taxon>Gunneridae</taxon>
        <taxon>Pentapetalae</taxon>
        <taxon>asterids</taxon>
        <taxon>campanulids</taxon>
        <taxon>Asterales</taxon>
        <taxon>Asteraceae</taxon>
        <taxon>Asteroideae</taxon>
        <taxon>Anthemideae</taxon>
        <taxon>Anthemidinae</taxon>
        <taxon>Tanacetum</taxon>
    </lineage>
</organism>
<proteinExistence type="predicted"/>